<dbReference type="InterPro" id="IPR038109">
    <property type="entry name" value="DNA_bind_recomb_sf"/>
</dbReference>
<dbReference type="Gene3D" id="3.90.1750.20">
    <property type="entry name" value="Putative Large Serine Recombinase, Chain B, Domain 2"/>
    <property type="match status" value="1"/>
</dbReference>
<dbReference type="EMBL" id="FR854087">
    <property type="protein sequence ID" value="CCA85798.1"/>
    <property type="molecule type" value="Genomic_DNA"/>
</dbReference>
<organism evidence="2">
    <name type="scientific">Ralstonia syzygii R24</name>
    <dbReference type="NCBI Taxonomy" id="907261"/>
    <lineage>
        <taxon>Bacteria</taxon>
        <taxon>Pseudomonadati</taxon>
        <taxon>Pseudomonadota</taxon>
        <taxon>Betaproteobacteria</taxon>
        <taxon>Burkholderiales</taxon>
        <taxon>Burkholderiaceae</taxon>
        <taxon>Ralstonia</taxon>
        <taxon>Ralstonia solanacearum species complex</taxon>
    </lineage>
</organism>
<evidence type="ECO:0000259" key="1">
    <source>
        <dbReference type="Pfam" id="PF07508"/>
    </source>
</evidence>
<dbReference type="Pfam" id="PF07508">
    <property type="entry name" value="Recombinase"/>
    <property type="match status" value="1"/>
</dbReference>
<proteinExistence type="predicted"/>
<accession>G3A2X7</accession>
<dbReference type="GO" id="GO:0003677">
    <property type="term" value="F:DNA binding"/>
    <property type="evidence" value="ECO:0007669"/>
    <property type="project" value="InterPro"/>
</dbReference>
<dbReference type="AlphaFoldDB" id="G3A2X7"/>
<reference evidence="2" key="1">
    <citation type="journal article" date="2011" name="PLoS ONE">
        <title>Ralstonia syzygii, the Blood Disease Bacterium and some Asian R. solanacearum strains form a single genomic species despite divergent lifestyles.</title>
        <authorList>
            <person name="Remenant B."/>
            <person name="de Cambiaire J.C."/>
            <person name="Cellier G."/>
            <person name="Jacobs J.M."/>
            <person name="Mangenot S."/>
            <person name="Barbe V."/>
            <person name="Lajus A."/>
            <person name="Vallenet D."/>
            <person name="Medigue C."/>
            <person name="Fegan M."/>
            <person name="Allen C."/>
            <person name="Prior P."/>
        </authorList>
    </citation>
    <scope>NUCLEOTIDE SEQUENCE</scope>
    <source>
        <strain evidence="2">R24</strain>
    </source>
</reference>
<sequence>MKAELCRGQRKSLQTDRVVLVPGPEREVRIVNLIYNWFIDESMNEFDIAARLNSMNVRTDSDRDWTRATVREVLTNEKYIGNNIYNRVSYKLKRARVVNAPDMWIRKDSGLLTAPRHRPGTFAPSACQAYADAWHKHGGFCRDPGEEKPLSPLPHYRRCPMPAVNLPLSGAVNQTINPWLTFLPLLGSQVGSYTVNVGNSSDPEIEQAVLDVASYGKQLGRISDVLIVLLEHFQPKQPLSQQDQDAIDALKRMLARIAKVKEQRGSEHVLRPR</sequence>
<protein>
    <submittedName>
        <fullName evidence="2">Putative recombinase</fullName>
    </submittedName>
</protein>
<gene>
    <name evidence="2" type="ORF">RALSY_20411</name>
</gene>
<name>G3A2X7_9RALS</name>
<feature type="domain" description="Recombinase" evidence="1">
    <location>
        <begin position="26"/>
        <end position="108"/>
    </location>
</feature>
<evidence type="ECO:0000313" key="2">
    <source>
        <dbReference type="EMBL" id="CCA85798.1"/>
    </source>
</evidence>
<dbReference type="GO" id="GO:0000150">
    <property type="term" value="F:DNA strand exchange activity"/>
    <property type="evidence" value="ECO:0007669"/>
    <property type="project" value="InterPro"/>
</dbReference>
<reference evidence="2" key="2">
    <citation type="submission" date="2011-04" db="EMBL/GenBank/DDBJ databases">
        <authorList>
            <person name="Genoscope - CEA"/>
        </authorList>
    </citation>
    <scope>NUCLEOTIDE SEQUENCE</scope>
    <source>
        <strain evidence="2">R24</strain>
    </source>
</reference>
<dbReference type="InterPro" id="IPR011109">
    <property type="entry name" value="DNA_bind_recombinase_dom"/>
</dbReference>